<dbReference type="EMBL" id="AMXF01000006">
    <property type="protein sequence ID" value="ENO98761.1"/>
    <property type="molecule type" value="Genomic_DNA"/>
</dbReference>
<reference evidence="2 3" key="1">
    <citation type="submission" date="2012-09" db="EMBL/GenBank/DDBJ databases">
        <title>Draft Genome Sequences of 6 Strains from Genus Thauera.</title>
        <authorList>
            <person name="Liu B."/>
            <person name="Shapleigh J.P."/>
            <person name="Frostegard A.H."/>
        </authorList>
    </citation>
    <scope>NUCLEOTIDE SEQUENCE [LARGE SCALE GENOMIC DNA]</scope>
    <source>
        <strain evidence="2 3">B4P</strain>
    </source>
</reference>
<protein>
    <submittedName>
        <fullName evidence="2">Uncharacterized protein</fullName>
    </submittedName>
</protein>
<dbReference type="AlphaFoldDB" id="N6YWV6"/>
<comment type="caution">
    <text evidence="2">The sequence shown here is derived from an EMBL/GenBank/DDBJ whole genome shotgun (WGS) entry which is preliminary data.</text>
</comment>
<feature type="coiled-coil region" evidence="1">
    <location>
        <begin position="18"/>
        <end position="77"/>
    </location>
</feature>
<evidence type="ECO:0000256" key="1">
    <source>
        <dbReference type="SAM" id="Coils"/>
    </source>
</evidence>
<sequence length="162" mass="18382">MEYTREHVAGRETLQAQVVEQIDLNARLHARVKQLEQENAEMMSAAKQVVAEDKALIQQLQQQLAISEAKARERAEQYANQLWQYNRCLTVLNAARGVLDELTEDASPHAAHVRQLFAEKYAQQVSKALESGGIKLPPDADEEFARTLPKTLAFIVRMLERD</sequence>
<name>N6YWV6_9RHOO</name>
<gene>
    <name evidence="2" type="ORF">C667_02518</name>
</gene>
<evidence type="ECO:0000313" key="3">
    <source>
        <dbReference type="Proteomes" id="UP000013047"/>
    </source>
</evidence>
<dbReference type="Proteomes" id="UP000013047">
    <property type="component" value="Unassembled WGS sequence"/>
</dbReference>
<proteinExistence type="predicted"/>
<dbReference type="OrthoDB" id="6986010at2"/>
<accession>N6YWV6</accession>
<dbReference type="RefSeq" id="WP_004356383.1">
    <property type="nucleotide sequence ID" value="NZ_AMXF01000006.1"/>
</dbReference>
<evidence type="ECO:0000313" key="2">
    <source>
        <dbReference type="EMBL" id="ENO98761.1"/>
    </source>
</evidence>
<keyword evidence="3" id="KW-1185">Reference proteome</keyword>
<keyword evidence="1" id="KW-0175">Coiled coil</keyword>
<organism evidence="2 3">
    <name type="scientific">Thauera phenylacetica B4P</name>
    <dbReference type="NCBI Taxonomy" id="1234382"/>
    <lineage>
        <taxon>Bacteria</taxon>
        <taxon>Pseudomonadati</taxon>
        <taxon>Pseudomonadota</taxon>
        <taxon>Betaproteobacteria</taxon>
        <taxon>Rhodocyclales</taxon>
        <taxon>Zoogloeaceae</taxon>
        <taxon>Thauera</taxon>
    </lineage>
</organism>